<sequence>MISSNIVRDEEGLIVPRKLINPCLESSDRQNLHRELLFNQKIGKNVLNQKTELQRALEKQKERQVIAAQNEMNKDCHTTSLHGELGKVIMERAQKNRPKDEQNTCNNTEFNEEYLKARAKLRGCNKYT</sequence>
<keyword evidence="1" id="KW-0175">Coiled coil</keyword>
<dbReference type="PANTHER" id="PTHR16768:SF5">
    <property type="entry name" value="FI14214P"/>
    <property type="match status" value="1"/>
</dbReference>
<accession>A0A1J1IN85</accession>
<evidence type="ECO:0000313" key="3">
    <source>
        <dbReference type="Proteomes" id="UP000183832"/>
    </source>
</evidence>
<dbReference type="Pfam" id="PF06625">
    <property type="entry name" value="DUF1151"/>
    <property type="match status" value="1"/>
</dbReference>
<dbReference type="InterPro" id="IPR009533">
    <property type="entry name" value="FAM107"/>
</dbReference>
<dbReference type="AlphaFoldDB" id="A0A1J1IN85"/>
<evidence type="ECO:0000256" key="1">
    <source>
        <dbReference type="ARBA" id="ARBA00023054"/>
    </source>
</evidence>
<reference evidence="2 3" key="1">
    <citation type="submission" date="2015-04" db="EMBL/GenBank/DDBJ databases">
        <authorList>
            <person name="Syromyatnikov M.Y."/>
            <person name="Popov V.N."/>
        </authorList>
    </citation>
    <scope>NUCLEOTIDE SEQUENCE [LARGE SCALE GENOMIC DNA]</scope>
</reference>
<protein>
    <submittedName>
        <fullName evidence="2">CLUMA_CG014902, isoform A</fullName>
    </submittedName>
</protein>
<keyword evidence="3" id="KW-1185">Reference proteome</keyword>
<dbReference type="STRING" id="568069.A0A1J1IN85"/>
<proteinExistence type="predicted"/>
<dbReference type="Proteomes" id="UP000183832">
    <property type="component" value="Unassembled WGS sequence"/>
</dbReference>
<gene>
    <name evidence="2" type="ORF">CLUMA_CG014902</name>
</gene>
<name>A0A1J1IN85_9DIPT</name>
<dbReference type="PANTHER" id="PTHR16768">
    <property type="entry name" value="DOWN REGULATED IN RENAL CARCINOMA 1/TU3A"/>
    <property type="match status" value="1"/>
</dbReference>
<dbReference type="OrthoDB" id="5963205at2759"/>
<organism evidence="2 3">
    <name type="scientific">Clunio marinus</name>
    <dbReference type="NCBI Taxonomy" id="568069"/>
    <lineage>
        <taxon>Eukaryota</taxon>
        <taxon>Metazoa</taxon>
        <taxon>Ecdysozoa</taxon>
        <taxon>Arthropoda</taxon>
        <taxon>Hexapoda</taxon>
        <taxon>Insecta</taxon>
        <taxon>Pterygota</taxon>
        <taxon>Neoptera</taxon>
        <taxon>Endopterygota</taxon>
        <taxon>Diptera</taxon>
        <taxon>Nematocera</taxon>
        <taxon>Chironomoidea</taxon>
        <taxon>Chironomidae</taxon>
        <taxon>Clunio</taxon>
    </lineage>
</organism>
<evidence type="ECO:0000313" key="2">
    <source>
        <dbReference type="EMBL" id="CRL01683.1"/>
    </source>
</evidence>
<dbReference type="EMBL" id="CVRI01000056">
    <property type="protein sequence ID" value="CRL01683.1"/>
    <property type="molecule type" value="Genomic_DNA"/>
</dbReference>